<dbReference type="EMBL" id="CP016761">
    <property type="protein sequence ID" value="ANX13478.1"/>
    <property type="molecule type" value="Genomic_DNA"/>
</dbReference>
<feature type="transmembrane region" description="Helical" evidence="6">
    <location>
        <begin position="38"/>
        <end position="56"/>
    </location>
</feature>
<dbReference type="Proteomes" id="UP000077412">
    <property type="component" value="Chromosome"/>
</dbReference>
<keyword evidence="5 6" id="KW-0472">Membrane</keyword>
<proteinExistence type="predicted"/>
<name>A0A1B1Z7M8_9BACL</name>
<evidence type="ECO:0000256" key="5">
    <source>
        <dbReference type="ARBA" id="ARBA00023136"/>
    </source>
</evidence>
<reference evidence="8 9" key="1">
    <citation type="submission" date="2016-08" db="EMBL/GenBank/DDBJ databases">
        <title>Complete genome sequence of Fictibacillus arsenicus G25-54, a strain with toxicity to nematodes and a potential arsenic-resistance activity.</title>
        <authorList>
            <person name="Zheng Z."/>
        </authorList>
    </citation>
    <scope>NUCLEOTIDE SEQUENCE [LARGE SCALE GENOMIC DNA]</scope>
    <source>
        <strain evidence="8 9">G25-54</strain>
    </source>
</reference>
<evidence type="ECO:0000256" key="3">
    <source>
        <dbReference type="ARBA" id="ARBA00022692"/>
    </source>
</evidence>
<keyword evidence="3 6" id="KW-0812">Transmembrane</keyword>
<dbReference type="InterPro" id="IPR032694">
    <property type="entry name" value="CopC/D"/>
</dbReference>
<dbReference type="InterPro" id="IPR008457">
    <property type="entry name" value="Cu-R_CopD_dom"/>
</dbReference>
<accession>A0A1B1Z7M8</accession>
<organism evidence="8 9">
    <name type="scientific">Fictibacillus arsenicus</name>
    <dbReference type="NCBI Taxonomy" id="255247"/>
    <lineage>
        <taxon>Bacteria</taxon>
        <taxon>Bacillati</taxon>
        <taxon>Bacillota</taxon>
        <taxon>Bacilli</taxon>
        <taxon>Bacillales</taxon>
        <taxon>Fictibacillaceae</taxon>
        <taxon>Fictibacillus</taxon>
    </lineage>
</organism>
<dbReference type="RefSeq" id="WP_066292356.1">
    <property type="nucleotide sequence ID" value="NZ_CP016761.1"/>
</dbReference>
<evidence type="ECO:0000256" key="2">
    <source>
        <dbReference type="ARBA" id="ARBA00022475"/>
    </source>
</evidence>
<dbReference type="STRING" id="255247.ABE41_015820"/>
<dbReference type="AlphaFoldDB" id="A0A1B1Z7M8"/>
<dbReference type="GO" id="GO:0005886">
    <property type="term" value="C:plasma membrane"/>
    <property type="evidence" value="ECO:0007669"/>
    <property type="project" value="UniProtKB-SubCell"/>
</dbReference>
<evidence type="ECO:0000259" key="7">
    <source>
        <dbReference type="Pfam" id="PF05425"/>
    </source>
</evidence>
<keyword evidence="9" id="KW-1185">Reference proteome</keyword>
<evidence type="ECO:0000256" key="4">
    <source>
        <dbReference type="ARBA" id="ARBA00022989"/>
    </source>
</evidence>
<gene>
    <name evidence="8" type="ORF">ABE41_015820</name>
</gene>
<feature type="domain" description="Copper resistance protein D" evidence="7">
    <location>
        <begin position="173"/>
        <end position="269"/>
    </location>
</feature>
<dbReference type="PANTHER" id="PTHR34820">
    <property type="entry name" value="INNER MEMBRANE PROTEIN YEBZ"/>
    <property type="match status" value="1"/>
</dbReference>
<feature type="transmembrane region" description="Helical" evidence="6">
    <location>
        <begin position="7"/>
        <end position="26"/>
    </location>
</feature>
<evidence type="ECO:0000313" key="8">
    <source>
        <dbReference type="EMBL" id="ANX13478.1"/>
    </source>
</evidence>
<comment type="subcellular location">
    <subcellularLocation>
        <location evidence="1">Cell membrane</location>
        <topology evidence="1">Multi-pass membrane protein</topology>
    </subcellularLocation>
</comment>
<feature type="transmembrane region" description="Helical" evidence="6">
    <location>
        <begin position="210"/>
        <end position="230"/>
    </location>
</feature>
<feature type="transmembrane region" description="Helical" evidence="6">
    <location>
        <begin position="175"/>
        <end position="198"/>
    </location>
</feature>
<sequence length="361" mass="40256">MFIVAKAMLYLCFSILIGTCILYSVPKTKRPEVHIQKRWLLFLIALVPVFGIGELMRLTLHLGEGIGYWLTFQNIVFSFEIGKGWLFLTGISVLLFFMVMFNDVGEERFFAGLSLVLLTGMALSIGYASHAASLNSLGIFAHSLHFLAVTAWSGTLLAVGFFSKDKIPGLSFYKWFTPFALVCLFIVIGAGIWLMSYIVPEYVNGYLLNYGQALLIKHILLFVVIFYSLINGVWLKKKLKDGDSSLSLKKWIRAEGILLFFVFAATAVMSQQTPPHDIAETLKMEKPSPLFSFITGLNPGDNPMLRIEISLMSLGWLFACMILLTGVFIGIKRKIEFLPVFGGSILAACSLYLAVMSSLFL</sequence>
<feature type="transmembrane region" description="Helical" evidence="6">
    <location>
        <begin position="309"/>
        <end position="331"/>
    </location>
</feature>
<feature type="transmembrane region" description="Helical" evidence="6">
    <location>
        <begin position="338"/>
        <end position="360"/>
    </location>
</feature>
<dbReference type="GO" id="GO:0006825">
    <property type="term" value="P:copper ion transport"/>
    <property type="evidence" value="ECO:0007669"/>
    <property type="project" value="InterPro"/>
</dbReference>
<evidence type="ECO:0000256" key="1">
    <source>
        <dbReference type="ARBA" id="ARBA00004651"/>
    </source>
</evidence>
<evidence type="ECO:0000313" key="9">
    <source>
        <dbReference type="Proteomes" id="UP000077412"/>
    </source>
</evidence>
<keyword evidence="2" id="KW-1003">Cell membrane</keyword>
<dbReference type="PANTHER" id="PTHR34820:SF4">
    <property type="entry name" value="INNER MEMBRANE PROTEIN YEBZ"/>
    <property type="match status" value="1"/>
</dbReference>
<evidence type="ECO:0000256" key="6">
    <source>
        <dbReference type="SAM" id="Phobius"/>
    </source>
</evidence>
<dbReference type="OrthoDB" id="2387346at2"/>
<feature type="transmembrane region" description="Helical" evidence="6">
    <location>
        <begin position="251"/>
        <end position="269"/>
    </location>
</feature>
<feature type="transmembrane region" description="Helical" evidence="6">
    <location>
        <begin position="139"/>
        <end position="163"/>
    </location>
</feature>
<dbReference type="KEGG" id="far:ABE41_015820"/>
<feature type="transmembrane region" description="Helical" evidence="6">
    <location>
        <begin position="76"/>
        <end position="97"/>
    </location>
</feature>
<feature type="transmembrane region" description="Helical" evidence="6">
    <location>
        <begin position="109"/>
        <end position="127"/>
    </location>
</feature>
<protein>
    <recommendedName>
        <fullName evidence="7">Copper resistance protein D domain-containing protein</fullName>
    </recommendedName>
</protein>
<dbReference type="Pfam" id="PF05425">
    <property type="entry name" value="CopD"/>
    <property type="match status" value="1"/>
</dbReference>
<keyword evidence="4 6" id="KW-1133">Transmembrane helix</keyword>